<name>A0A1M6FVX6_9FIRM</name>
<gene>
    <name evidence="2" type="ORF">SAMN02745176_02128</name>
</gene>
<dbReference type="RefSeq" id="WP_073026177.1">
    <property type="nucleotide sequence ID" value="NZ_FQZS01000013.1"/>
</dbReference>
<keyword evidence="3" id="KW-1185">Reference proteome</keyword>
<feature type="transmembrane region" description="Helical" evidence="1">
    <location>
        <begin position="7"/>
        <end position="24"/>
    </location>
</feature>
<reference evidence="2 3" key="1">
    <citation type="submission" date="2016-11" db="EMBL/GenBank/DDBJ databases">
        <authorList>
            <person name="Jaros S."/>
            <person name="Januszkiewicz K."/>
            <person name="Wedrychowicz H."/>
        </authorList>
    </citation>
    <scope>NUCLEOTIDE SEQUENCE [LARGE SCALE GENOMIC DNA]</scope>
    <source>
        <strain evidence="2 3">DSM 19022</strain>
    </source>
</reference>
<evidence type="ECO:0000313" key="3">
    <source>
        <dbReference type="Proteomes" id="UP000184442"/>
    </source>
</evidence>
<accession>A0A1M6FVX6</accession>
<proteinExistence type="predicted"/>
<keyword evidence="1" id="KW-1133">Transmembrane helix</keyword>
<protein>
    <submittedName>
        <fullName evidence="2">Uncharacterized protein</fullName>
    </submittedName>
</protein>
<organism evidence="2 3">
    <name type="scientific">Lutispora thermophila DSM 19022</name>
    <dbReference type="NCBI Taxonomy" id="1122184"/>
    <lineage>
        <taxon>Bacteria</taxon>
        <taxon>Bacillati</taxon>
        <taxon>Bacillota</taxon>
        <taxon>Clostridia</taxon>
        <taxon>Lutisporales</taxon>
        <taxon>Lutisporaceae</taxon>
        <taxon>Lutispora</taxon>
    </lineage>
</organism>
<dbReference type="EMBL" id="FQZS01000013">
    <property type="protein sequence ID" value="SHJ01851.1"/>
    <property type="molecule type" value="Genomic_DNA"/>
</dbReference>
<dbReference type="AlphaFoldDB" id="A0A1M6FVX6"/>
<feature type="transmembrane region" description="Helical" evidence="1">
    <location>
        <begin position="30"/>
        <end position="47"/>
    </location>
</feature>
<dbReference type="STRING" id="1122184.SAMN02745176_02128"/>
<evidence type="ECO:0000256" key="1">
    <source>
        <dbReference type="SAM" id="Phobius"/>
    </source>
</evidence>
<sequence>MNKGINNYLVWIIVIFLEWFILTIGKSAHLWIFVIIPIIAALIYTEYNSKPAKKRRNLR</sequence>
<evidence type="ECO:0000313" key="2">
    <source>
        <dbReference type="EMBL" id="SHJ01851.1"/>
    </source>
</evidence>
<keyword evidence="1" id="KW-0472">Membrane</keyword>
<dbReference type="Proteomes" id="UP000184442">
    <property type="component" value="Unassembled WGS sequence"/>
</dbReference>
<keyword evidence="1" id="KW-0812">Transmembrane</keyword>